<accession>A0A6J4UX62</accession>
<keyword evidence="2" id="KW-1133">Transmembrane helix</keyword>
<dbReference type="EMBL" id="CADCWH010000282">
    <property type="protein sequence ID" value="CAA9562451.1"/>
    <property type="molecule type" value="Genomic_DNA"/>
</dbReference>
<feature type="transmembrane region" description="Helical" evidence="2">
    <location>
        <begin position="12"/>
        <end position="35"/>
    </location>
</feature>
<name>A0A6J4UX62_9BACT</name>
<evidence type="ECO:0000256" key="1">
    <source>
        <dbReference type="SAM" id="MobiDB-lite"/>
    </source>
</evidence>
<keyword evidence="2" id="KW-0812">Transmembrane</keyword>
<proteinExistence type="predicted"/>
<keyword evidence="2" id="KW-0472">Membrane</keyword>
<evidence type="ECO:0000256" key="2">
    <source>
        <dbReference type="SAM" id="Phobius"/>
    </source>
</evidence>
<dbReference type="AlphaFoldDB" id="A0A6J4UX62"/>
<organism evidence="3">
    <name type="scientific">uncultured Thermomicrobiales bacterium</name>
    <dbReference type="NCBI Taxonomy" id="1645740"/>
    <lineage>
        <taxon>Bacteria</taxon>
        <taxon>Pseudomonadati</taxon>
        <taxon>Thermomicrobiota</taxon>
        <taxon>Thermomicrobia</taxon>
        <taxon>Thermomicrobiales</taxon>
        <taxon>environmental samples</taxon>
    </lineage>
</organism>
<protein>
    <submittedName>
        <fullName evidence="3">Uncharacterized protein</fullName>
    </submittedName>
</protein>
<evidence type="ECO:0000313" key="3">
    <source>
        <dbReference type="EMBL" id="CAA9562451.1"/>
    </source>
</evidence>
<feature type="compositionally biased region" description="Pro residues" evidence="1">
    <location>
        <begin position="117"/>
        <end position="129"/>
    </location>
</feature>
<gene>
    <name evidence="3" type="ORF">AVDCRST_MAG70-1769</name>
</gene>
<reference evidence="3" key="1">
    <citation type="submission" date="2020-02" db="EMBL/GenBank/DDBJ databases">
        <authorList>
            <person name="Meier V. D."/>
        </authorList>
    </citation>
    <scope>NUCLEOTIDE SEQUENCE</scope>
    <source>
        <strain evidence="3">AVDCRST_MAG70</strain>
    </source>
</reference>
<sequence length="153" mass="15743">MGKRAPEPADQATPMVMVVTTRAVVVAVTAAVVMIPGGFVVVCRRVLAIAVVPISALCRGVAMVLSRASIHAVLSPIPYPAIRPWLAGSVAVASRARGDDWGQHGPGPMTKMAGFAPPGPRPGASPRPDPAFLRCTGSGKARSRPGPAIRPAR</sequence>
<feature type="region of interest" description="Disordered" evidence="1">
    <location>
        <begin position="97"/>
        <end position="153"/>
    </location>
</feature>